<evidence type="ECO:0000256" key="20">
    <source>
        <dbReference type="ARBA" id="ARBA00047461"/>
    </source>
</evidence>
<evidence type="ECO:0000256" key="9">
    <source>
        <dbReference type="ARBA" id="ARBA00022553"/>
    </source>
</evidence>
<evidence type="ECO:0000256" key="8">
    <source>
        <dbReference type="ARBA" id="ARBA00022501"/>
    </source>
</evidence>
<sequence length="370" mass="41120">MMNDCLKIPRVNRLSCFERFIQINCVECEIKMVKAQLYIYAKSFNGFPQPEDLVLVEEELPALKDGEYLAEAVYLSVDPYMRGYAGALKIGVPFIGGQVALIRESKNPKFPVGKYCTGSFGWRTHTIANGVPQQSDRLKMDQYVLPDFKGLPPSLGLGVLGMPGNTAYFGFLDICKPKPEETVVITGAAGAVGSHVGQIAKLKGCKVIGIAGSDDKGKWLTNELNFDHFINYKTQNVKKALREIAPKGVDCYFDNVGGEISTTIINQMNLFGRISVCGAISGYNETRPTAGVVQGSMALKQLKMEGFIVTRWQDRWFEGIDQNLKWIQEGKIKYRETVTDGFENMFQAFTDMLKGVNYGKAIVRVKTLVK</sequence>
<evidence type="ECO:0000256" key="3">
    <source>
        <dbReference type="ARBA" id="ARBA00011852"/>
    </source>
</evidence>
<comment type="catalytic activity">
    <reaction evidence="26">
        <text>nonan-2-one + NADP(+) = (3E)-nonen-2-one + NADPH + H(+)</text>
        <dbReference type="Rhea" id="RHEA:50616"/>
        <dbReference type="ChEBI" id="CHEBI:15378"/>
        <dbReference type="ChEBI" id="CHEBI:57783"/>
        <dbReference type="ChEBI" id="CHEBI:58349"/>
        <dbReference type="ChEBI" id="CHEBI:77927"/>
        <dbReference type="ChEBI" id="CHEBI:133457"/>
    </reaction>
    <physiologicalReaction direction="right-to-left" evidence="26">
        <dbReference type="Rhea" id="RHEA:50618"/>
    </physiologicalReaction>
</comment>
<comment type="catalytic activity">
    <reaction evidence="30">
        <text>6-trans-leukotriene B4 + NADP(+) = 12-oxo-(5S)-hydroxy-(6E,8E,10E,14Z)-eicosatetraenoate + NADPH + H(+)</text>
        <dbReference type="Rhea" id="RHEA:51204"/>
        <dbReference type="ChEBI" id="CHEBI:15378"/>
        <dbReference type="ChEBI" id="CHEBI:57783"/>
        <dbReference type="ChEBI" id="CHEBI:58349"/>
        <dbReference type="ChEBI" id="CHEBI:90723"/>
        <dbReference type="ChEBI" id="CHEBI:133974"/>
    </reaction>
    <physiologicalReaction direction="left-to-right" evidence="30">
        <dbReference type="Rhea" id="RHEA:51205"/>
    </physiologicalReaction>
</comment>
<evidence type="ECO:0000256" key="1">
    <source>
        <dbReference type="ARBA" id="ARBA00004496"/>
    </source>
</evidence>
<evidence type="ECO:0000256" key="11">
    <source>
        <dbReference type="ARBA" id="ARBA00022857"/>
    </source>
</evidence>
<comment type="catalytic activity">
    <reaction evidence="29">
        <text>20-hydroxy-leukotriene B4 + NADP(+) = 12-oxo-20-hydroxy-leukotriene B4 + NADPH + H(+)</text>
        <dbReference type="Rhea" id="RHEA:51208"/>
        <dbReference type="ChEBI" id="CHEBI:15378"/>
        <dbReference type="ChEBI" id="CHEBI:57460"/>
        <dbReference type="ChEBI" id="CHEBI:57783"/>
        <dbReference type="ChEBI" id="CHEBI:58349"/>
        <dbReference type="ChEBI" id="CHEBI:133346"/>
    </reaction>
    <physiologicalReaction direction="left-to-right" evidence="29">
        <dbReference type="Rhea" id="RHEA:51209"/>
    </physiologicalReaction>
</comment>
<comment type="catalytic activity">
    <reaction evidence="20">
        <text>octanal + NADP(+) = (2E)-octenal + NADPH + H(+)</text>
        <dbReference type="Rhea" id="RHEA:50780"/>
        <dbReference type="ChEBI" id="CHEBI:15378"/>
        <dbReference type="ChEBI" id="CHEBI:17935"/>
        <dbReference type="ChEBI" id="CHEBI:57783"/>
        <dbReference type="ChEBI" id="CHEBI:58349"/>
        <dbReference type="ChEBI" id="CHEBI:61748"/>
    </reaction>
    <physiologicalReaction direction="right-to-left" evidence="20">
        <dbReference type="Rhea" id="RHEA:50782"/>
    </physiologicalReaction>
</comment>
<evidence type="ECO:0000256" key="10">
    <source>
        <dbReference type="ARBA" id="ARBA00022832"/>
    </source>
</evidence>
<comment type="catalytic activity">
    <reaction evidence="34">
        <text>hexanal + NADP(+) = (E)-hex-2-enal + NADPH + H(+)</text>
        <dbReference type="Rhea" id="RHEA:50776"/>
        <dbReference type="ChEBI" id="CHEBI:15378"/>
        <dbReference type="ChEBI" id="CHEBI:28913"/>
        <dbReference type="ChEBI" id="CHEBI:57783"/>
        <dbReference type="ChEBI" id="CHEBI:58349"/>
        <dbReference type="ChEBI" id="CHEBI:88528"/>
    </reaction>
    <physiologicalReaction direction="right-to-left" evidence="34">
        <dbReference type="Rhea" id="RHEA:50778"/>
    </physiologicalReaction>
</comment>
<evidence type="ECO:0000256" key="25">
    <source>
        <dbReference type="ARBA" id="ARBA00047903"/>
    </source>
</evidence>
<comment type="catalytic activity">
    <reaction evidence="21">
        <text>decanal + NADP(+) = (2E)-decenal + NADPH + H(+)</text>
        <dbReference type="Rhea" id="RHEA:50612"/>
        <dbReference type="ChEBI" id="CHEBI:15378"/>
        <dbReference type="ChEBI" id="CHEBI:31457"/>
        <dbReference type="ChEBI" id="CHEBI:57783"/>
        <dbReference type="ChEBI" id="CHEBI:58349"/>
        <dbReference type="ChEBI" id="CHEBI:133455"/>
    </reaction>
    <physiologicalReaction direction="right-to-left" evidence="21">
        <dbReference type="Rhea" id="RHEA:50614"/>
    </physiologicalReaction>
</comment>
<evidence type="ECO:0000256" key="2">
    <source>
        <dbReference type="ARBA" id="ARBA00010460"/>
    </source>
</evidence>
<dbReference type="InterPro" id="IPR041694">
    <property type="entry name" value="ADH_N_2"/>
</dbReference>
<dbReference type="GO" id="GO:0032440">
    <property type="term" value="F:2-alkenal reductase [NAD(P)H] activity"/>
    <property type="evidence" value="ECO:0007669"/>
    <property type="project" value="UniProtKB-EC"/>
</dbReference>
<comment type="catalytic activity">
    <reaction evidence="25">
        <text>dodecanal + NADP(+) = (2E)-dodecenal + NADPH + H(+)</text>
        <dbReference type="Rhea" id="RHEA:50784"/>
        <dbReference type="ChEBI" id="CHEBI:15378"/>
        <dbReference type="ChEBI" id="CHEBI:27836"/>
        <dbReference type="ChEBI" id="CHEBI:57783"/>
        <dbReference type="ChEBI" id="CHEBI:58349"/>
        <dbReference type="ChEBI" id="CHEBI:133741"/>
    </reaction>
    <physiologicalReaction direction="right-to-left" evidence="25">
        <dbReference type="Rhea" id="RHEA:50786"/>
    </physiologicalReaction>
</comment>
<evidence type="ECO:0000256" key="22">
    <source>
        <dbReference type="ARBA" id="ARBA00047742"/>
    </source>
</evidence>
<dbReference type="EMBL" id="OU892279">
    <property type="protein sequence ID" value="CAG9765959.1"/>
    <property type="molecule type" value="Genomic_DNA"/>
</dbReference>
<accession>A0A9N9MS54</accession>
<dbReference type="Gene3D" id="3.90.180.10">
    <property type="entry name" value="Medium-chain alcohol dehydrogenases, catalytic domain"/>
    <property type="match status" value="1"/>
</dbReference>
<dbReference type="InterPro" id="IPR020843">
    <property type="entry name" value="ER"/>
</dbReference>
<evidence type="ECO:0000313" key="36">
    <source>
        <dbReference type="EMBL" id="CAG9765959.1"/>
    </source>
</evidence>
<dbReference type="Proteomes" id="UP001152799">
    <property type="component" value="Chromosome 3"/>
</dbReference>
<evidence type="ECO:0000256" key="30">
    <source>
        <dbReference type="ARBA" id="ARBA00048953"/>
    </source>
</evidence>
<evidence type="ECO:0000256" key="34">
    <source>
        <dbReference type="ARBA" id="ARBA00049368"/>
    </source>
</evidence>
<comment type="similarity">
    <text evidence="2">Belongs to the NADP-dependent oxidoreductase L4BD family.</text>
</comment>
<dbReference type="SUPFAM" id="SSF51735">
    <property type="entry name" value="NAD(P)-binding Rossmann-fold domains"/>
    <property type="match status" value="1"/>
</dbReference>
<evidence type="ECO:0000256" key="18">
    <source>
        <dbReference type="ARBA" id="ARBA00032297"/>
    </source>
</evidence>
<proteinExistence type="inferred from homology"/>
<evidence type="ECO:0000256" key="17">
    <source>
        <dbReference type="ARBA" id="ARBA00032255"/>
    </source>
</evidence>
<evidence type="ECO:0000256" key="12">
    <source>
        <dbReference type="ARBA" id="ARBA00022990"/>
    </source>
</evidence>
<comment type="catalytic activity">
    <reaction evidence="24">
        <text>13,14-dihydro-15-oxo-prostaglandin F1alpha + NADP(+) = 15-oxoprostaglandin F1alpha + NADPH + H(+)</text>
        <dbReference type="Rhea" id="RHEA:50592"/>
        <dbReference type="ChEBI" id="CHEBI:15378"/>
        <dbReference type="ChEBI" id="CHEBI:57783"/>
        <dbReference type="ChEBI" id="CHEBI:58349"/>
        <dbReference type="ChEBI" id="CHEBI:79072"/>
        <dbReference type="ChEBI" id="CHEBI:133411"/>
    </reaction>
    <physiologicalReaction direction="right-to-left" evidence="24">
        <dbReference type="Rhea" id="RHEA:50594"/>
    </physiologicalReaction>
</comment>
<evidence type="ECO:0000256" key="6">
    <source>
        <dbReference type="ARBA" id="ARBA00020651"/>
    </source>
</evidence>
<dbReference type="EC" id="1.3.1.48" evidence="4"/>
<evidence type="ECO:0000256" key="33">
    <source>
        <dbReference type="ARBA" id="ARBA00049179"/>
    </source>
</evidence>
<dbReference type="CDD" id="cd08294">
    <property type="entry name" value="leukotriene_B4_DH_like"/>
    <property type="match status" value="1"/>
</dbReference>
<evidence type="ECO:0000313" key="37">
    <source>
        <dbReference type="Proteomes" id="UP001152799"/>
    </source>
</evidence>
<protein>
    <recommendedName>
        <fullName evidence="6">Prostaglandin reductase 1</fullName>
        <ecNumber evidence="4">1.3.1.48</ecNumber>
        <ecNumber evidence="5">1.3.1.74</ecNumber>
    </recommendedName>
    <alternativeName>
        <fullName evidence="19">15-oxoprostaglandin 13-reductase</fullName>
    </alternativeName>
    <alternativeName>
        <fullName evidence="17">Dithiolethione-inducible gene 1 protein</fullName>
    </alternativeName>
    <alternativeName>
        <fullName evidence="16">Leukotriene B4 12-hydroxydehydrogenase</fullName>
    </alternativeName>
    <alternativeName>
        <fullName evidence="18">NAD(P)H-dependent alkenal/one oxidoreductase</fullName>
    </alternativeName>
</protein>
<feature type="domain" description="Enoyl reductase (ER)" evidence="35">
    <location>
        <begin position="48"/>
        <end position="363"/>
    </location>
</feature>
<evidence type="ECO:0000256" key="19">
    <source>
        <dbReference type="ARBA" id="ARBA00033119"/>
    </source>
</evidence>
<evidence type="ECO:0000256" key="26">
    <source>
        <dbReference type="ARBA" id="ARBA00048066"/>
    </source>
</evidence>
<organism evidence="36 37">
    <name type="scientific">Ceutorhynchus assimilis</name>
    <name type="common">cabbage seed weevil</name>
    <dbReference type="NCBI Taxonomy" id="467358"/>
    <lineage>
        <taxon>Eukaryota</taxon>
        <taxon>Metazoa</taxon>
        <taxon>Ecdysozoa</taxon>
        <taxon>Arthropoda</taxon>
        <taxon>Hexapoda</taxon>
        <taxon>Insecta</taxon>
        <taxon>Pterygota</taxon>
        <taxon>Neoptera</taxon>
        <taxon>Endopterygota</taxon>
        <taxon>Coleoptera</taxon>
        <taxon>Polyphaga</taxon>
        <taxon>Cucujiformia</taxon>
        <taxon>Curculionidae</taxon>
        <taxon>Ceutorhynchinae</taxon>
        <taxon>Ceutorhynchus</taxon>
    </lineage>
</organism>
<comment type="catalytic activity">
    <reaction evidence="22">
        <text>pentan-2-one + NADP(+) = (E)-pent-3-en-2-one + NADPH + H(+)</text>
        <dbReference type="Rhea" id="RHEA:50788"/>
        <dbReference type="ChEBI" id="CHEBI:15378"/>
        <dbReference type="ChEBI" id="CHEBI:16472"/>
        <dbReference type="ChEBI" id="CHEBI:57783"/>
        <dbReference type="ChEBI" id="CHEBI:58349"/>
        <dbReference type="ChEBI" id="CHEBI:145276"/>
    </reaction>
    <physiologicalReaction direction="right-to-left" evidence="22">
        <dbReference type="Rhea" id="RHEA:50790"/>
    </physiologicalReaction>
</comment>
<comment type="catalytic activity">
    <reaction evidence="28">
        <text>4-hydroxynonanal + NADP(+) = (E)-4-hydroxynon-2-enal + NADPH + H(+)</text>
        <dbReference type="Rhea" id="RHEA:64736"/>
        <dbReference type="ChEBI" id="CHEBI:15378"/>
        <dbReference type="ChEBI" id="CHEBI:57783"/>
        <dbReference type="ChEBI" id="CHEBI:58349"/>
        <dbReference type="ChEBI" id="CHEBI:58968"/>
        <dbReference type="ChEBI" id="CHEBI:156112"/>
    </reaction>
    <physiologicalReaction direction="right-to-left" evidence="28">
        <dbReference type="Rhea" id="RHEA:64738"/>
    </physiologicalReaction>
</comment>
<evidence type="ECO:0000256" key="16">
    <source>
        <dbReference type="ARBA" id="ARBA00031851"/>
    </source>
</evidence>
<keyword evidence="10" id="KW-0276">Fatty acid metabolism</keyword>
<dbReference type="PANTHER" id="PTHR43205">
    <property type="entry name" value="PROSTAGLANDIN REDUCTASE"/>
    <property type="match status" value="1"/>
</dbReference>
<keyword evidence="8" id="KW-0644">Prostaglandin metabolism</keyword>
<keyword evidence="15" id="KW-0379">Hydroxylation</keyword>
<gene>
    <name evidence="36" type="ORF">CEUTPL_LOCUS6554</name>
</gene>
<dbReference type="SUPFAM" id="SSF50129">
    <property type="entry name" value="GroES-like"/>
    <property type="match status" value="2"/>
</dbReference>
<keyword evidence="37" id="KW-1185">Reference proteome</keyword>
<evidence type="ECO:0000256" key="5">
    <source>
        <dbReference type="ARBA" id="ARBA00012410"/>
    </source>
</evidence>
<evidence type="ECO:0000256" key="24">
    <source>
        <dbReference type="ARBA" id="ARBA00047878"/>
    </source>
</evidence>
<dbReference type="InterPro" id="IPR013149">
    <property type="entry name" value="ADH-like_C"/>
</dbReference>
<dbReference type="GO" id="GO:0047522">
    <property type="term" value="F:15-oxoprostaglandin 13-reductase [NAD(P)+] activity"/>
    <property type="evidence" value="ECO:0007669"/>
    <property type="project" value="UniProtKB-EC"/>
</dbReference>
<evidence type="ECO:0000256" key="4">
    <source>
        <dbReference type="ARBA" id="ARBA00011981"/>
    </source>
</evidence>
<dbReference type="GO" id="GO:0006693">
    <property type="term" value="P:prostaglandin metabolic process"/>
    <property type="evidence" value="ECO:0007669"/>
    <property type="project" value="UniProtKB-KW"/>
</dbReference>
<evidence type="ECO:0000256" key="21">
    <source>
        <dbReference type="ARBA" id="ARBA00047617"/>
    </source>
</evidence>
<comment type="subcellular location">
    <subcellularLocation>
        <location evidence="1">Cytoplasm</location>
    </subcellularLocation>
</comment>
<keyword evidence="12" id="KW-0007">Acetylation</keyword>
<name>A0A9N9MS54_9CUCU</name>
<dbReference type="InterPro" id="IPR014190">
    <property type="entry name" value="PTGR1"/>
</dbReference>
<dbReference type="InterPro" id="IPR036291">
    <property type="entry name" value="NAD(P)-bd_dom_sf"/>
</dbReference>
<evidence type="ECO:0000256" key="14">
    <source>
        <dbReference type="ARBA" id="ARBA00023098"/>
    </source>
</evidence>
<comment type="catalytic activity">
    <reaction evidence="31">
        <text>(5S,12S)-dihydroxy-(6E,10E,12E,14Z)-eicosatetraenoate + NADP(+) = 12-oxo-(5S)-hydroxy-(6E,8E,10E,14Z)-eicosatetraenoate + NADPH + H(+)</text>
        <dbReference type="Rhea" id="RHEA:51212"/>
        <dbReference type="ChEBI" id="CHEBI:15378"/>
        <dbReference type="ChEBI" id="CHEBI:57783"/>
        <dbReference type="ChEBI" id="CHEBI:58349"/>
        <dbReference type="ChEBI" id="CHEBI:133974"/>
        <dbReference type="ChEBI" id="CHEBI:133975"/>
    </reaction>
    <physiologicalReaction direction="left-to-right" evidence="31">
        <dbReference type="Rhea" id="RHEA:51213"/>
    </physiologicalReaction>
</comment>
<dbReference type="Pfam" id="PF16884">
    <property type="entry name" value="ADH_N_2"/>
    <property type="match status" value="1"/>
</dbReference>
<comment type="catalytic activity">
    <reaction evidence="23">
        <text>leukotriene B4 + NADP(+) = 12-oxo-leukotriene B4 + NADPH + H(+)</text>
        <dbReference type="Rhea" id="RHEA:50608"/>
        <dbReference type="ChEBI" id="CHEBI:15378"/>
        <dbReference type="ChEBI" id="CHEBI:57461"/>
        <dbReference type="ChEBI" id="CHEBI:57783"/>
        <dbReference type="ChEBI" id="CHEBI:58349"/>
        <dbReference type="ChEBI" id="CHEBI:133309"/>
    </reaction>
    <physiologicalReaction direction="left-to-right" evidence="23">
        <dbReference type="Rhea" id="RHEA:50609"/>
    </physiologicalReaction>
</comment>
<dbReference type="EC" id="1.3.1.74" evidence="5"/>
<keyword evidence="11" id="KW-0521">NADP</keyword>
<evidence type="ECO:0000256" key="31">
    <source>
        <dbReference type="ARBA" id="ARBA00049068"/>
    </source>
</evidence>
<dbReference type="Pfam" id="PF00107">
    <property type="entry name" value="ADH_zinc_N"/>
    <property type="match status" value="1"/>
</dbReference>
<evidence type="ECO:0000256" key="27">
    <source>
        <dbReference type="ARBA" id="ARBA00048290"/>
    </source>
</evidence>
<dbReference type="OrthoDB" id="809632at2759"/>
<dbReference type="PANTHER" id="PTHR43205:SF7">
    <property type="entry name" value="PROSTAGLANDIN REDUCTASE 1"/>
    <property type="match status" value="1"/>
</dbReference>
<reference evidence="36" key="1">
    <citation type="submission" date="2022-01" db="EMBL/GenBank/DDBJ databases">
        <authorList>
            <person name="King R."/>
        </authorList>
    </citation>
    <scope>NUCLEOTIDE SEQUENCE</scope>
</reference>
<dbReference type="Gene3D" id="3.40.50.720">
    <property type="entry name" value="NAD(P)-binding Rossmann-like Domain"/>
    <property type="match status" value="1"/>
</dbReference>
<keyword evidence="13" id="KW-0560">Oxidoreductase</keyword>
<evidence type="ECO:0000256" key="15">
    <source>
        <dbReference type="ARBA" id="ARBA00023278"/>
    </source>
</evidence>
<keyword evidence="7" id="KW-0963">Cytoplasm</keyword>
<keyword evidence="9" id="KW-0597">Phosphoprotein</keyword>
<dbReference type="InterPro" id="IPR045010">
    <property type="entry name" value="MDR_fam"/>
</dbReference>
<comment type="subunit">
    <text evidence="3">Monomer or homodimer.</text>
</comment>
<comment type="catalytic activity">
    <reaction evidence="32">
        <text>13,14-dihydro-15-oxo-prostaglandin E1 + NADP(+) = 15-oxoprostaglandin E1 + NADPH + H(+)</text>
        <dbReference type="Rhea" id="RHEA:50584"/>
        <dbReference type="ChEBI" id="CHEBI:15378"/>
        <dbReference type="ChEBI" id="CHEBI:57401"/>
        <dbReference type="ChEBI" id="CHEBI:57783"/>
        <dbReference type="ChEBI" id="CHEBI:58349"/>
        <dbReference type="ChEBI" id="CHEBI:133408"/>
    </reaction>
    <physiologicalReaction direction="right-to-left" evidence="32">
        <dbReference type="Rhea" id="RHEA:50586"/>
    </physiologicalReaction>
</comment>
<evidence type="ECO:0000256" key="23">
    <source>
        <dbReference type="ARBA" id="ARBA00047871"/>
    </source>
</evidence>
<evidence type="ECO:0000256" key="13">
    <source>
        <dbReference type="ARBA" id="ARBA00023002"/>
    </source>
</evidence>
<dbReference type="FunFam" id="3.40.50.720:FF:000121">
    <property type="entry name" value="Prostaglandin reductase 2"/>
    <property type="match status" value="1"/>
</dbReference>
<keyword evidence="14" id="KW-0443">Lipid metabolism</keyword>
<dbReference type="InterPro" id="IPR011032">
    <property type="entry name" value="GroES-like_sf"/>
</dbReference>
<dbReference type="GO" id="GO:0005737">
    <property type="term" value="C:cytoplasm"/>
    <property type="evidence" value="ECO:0007669"/>
    <property type="project" value="UniProtKB-SubCell"/>
</dbReference>
<evidence type="ECO:0000256" key="29">
    <source>
        <dbReference type="ARBA" id="ARBA00048591"/>
    </source>
</evidence>
<comment type="catalytic activity">
    <reaction evidence="33">
        <text>an n-alkanal + NADP(+) = an alk-2-enal + NADPH + H(+)</text>
        <dbReference type="Rhea" id="RHEA:13737"/>
        <dbReference type="ChEBI" id="CHEBI:12834"/>
        <dbReference type="ChEBI" id="CHEBI:13757"/>
        <dbReference type="ChEBI" id="CHEBI:15378"/>
        <dbReference type="ChEBI" id="CHEBI:57783"/>
        <dbReference type="ChEBI" id="CHEBI:58349"/>
        <dbReference type="EC" id="1.3.1.74"/>
    </reaction>
    <physiologicalReaction direction="right-to-left" evidence="33">
        <dbReference type="Rhea" id="RHEA:13739"/>
    </physiologicalReaction>
</comment>
<evidence type="ECO:0000259" key="35">
    <source>
        <dbReference type="SMART" id="SM00829"/>
    </source>
</evidence>
<comment type="catalytic activity">
    <reaction evidence="27">
        <text>13,14-dihydro-15-oxo-PGF2alpha + NADP(+) = 15-oxoprostaglandin F2alpha + NADPH + H(+)</text>
        <dbReference type="Rhea" id="RHEA:50588"/>
        <dbReference type="ChEBI" id="CHEBI:15378"/>
        <dbReference type="ChEBI" id="CHEBI:57783"/>
        <dbReference type="ChEBI" id="CHEBI:58349"/>
        <dbReference type="ChEBI" id="CHEBI:133374"/>
        <dbReference type="ChEBI" id="CHEBI:133409"/>
    </reaction>
    <physiologicalReaction direction="right-to-left" evidence="27">
        <dbReference type="Rhea" id="RHEA:50590"/>
    </physiologicalReaction>
</comment>
<evidence type="ECO:0000256" key="32">
    <source>
        <dbReference type="ARBA" id="ARBA00049070"/>
    </source>
</evidence>
<dbReference type="AlphaFoldDB" id="A0A9N9MS54"/>
<evidence type="ECO:0000256" key="28">
    <source>
        <dbReference type="ARBA" id="ARBA00048387"/>
    </source>
</evidence>
<evidence type="ECO:0000256" key="7">
    <source>
        <dbReference type="ARBA" id="ARBA00022490"/>
    </source>
</evidence>
<dbReference type="SMART" id="SM00829">
    <property type="entry name" value="PKS_ER"/>
    <property type="match status" value="1"/>
</dbReference>